<dbReference type="PANTHER" id="PTHR10133:SF62">
    <property type="entry name" value="DNA POLYMERASE THETA"/>
    <property type="match status" value="1"/>
</dbReference>
<protein>
    <recommendedName>
        <fullName evidence="2">DNA polymerase I</fullName>
    </recommendedName>
</protein>
<dbReference type="PANTHER" id="PTHR10133">
    <property type="entry name" value="DNA POLYMERASE I"/>
    <property type="match status" value="1"/>
</dbReference>
<dbReference type="InterPro" id="IPR002298">
    <property type="entry name" value="DNA_polymerase_A"/>
</dbReference>
<feature type="domain" description="DNA-directed DNA polymerase family A palm" evidence="4">
    <location>
        <begin position="337"/>
        <end position="536"/>
    </location>
</feature>
<evidence type="ECO:0000256" key="2">
    <source>
        <dbReference type="ARBA" id="ARBA00020311"/>
    </source>
</evidence>
<evidence type="ECO:0000259" key="4">
    <source>
        <dbReference type="SMART" id="SM00482"/>
    </source>
</evidence>
<dbReference type="InterPro" id="IPR001098">
    <property type="entry name" value="DNA-dir_DNA_pol_A_palm_dom"/>
</dbReference>
<proteinExistence type="inferred from homology"/>
<dbReference type="Gene3D" id="3.30.420.10">
    <property type="entry name" value="Ribonuclease H-like superfamily/Ribonuclease H"/>
    <property type="match status" value="1"/>
</dbReference>
<dbReference type="GO" id="GO:0006261">
    <property type="term" value="P:DNA-templated DNA replication"/>
    <property type="evidence" value="ECO:0007669"/>
    <property type="project" value="InterPro"/>
</dbReference>
<dbReference type="GO" id="GO:0003887">
    <property type="term" value="F:DNA-directed DNA polymerase activity"/>
    <property type="evidence" value="ECO:0007669"/>
    <property type="project" value="UniProtKB-KW"/>
</dbReference>
<dbReference type="GO" id="GO:0006302">
    <property type="term" value="P:double-strand break repair"/>
    <property type="evidence" value="ECO:0007669"/>
    <property type="project" value="TreeGrafter"/>
</dbReference>
<dbReference type="Gene3D" id="1.20.1060.10">
    <property type="entry name" value="Taq DNA Polymerase, Chain T, domain 4"/>
    <property type="match status" value="1"/>
</dbReference>
<dbReference type="OrthoDB" id="4053at2"/>
<gene>
    <name evidence="5" type="ORF">FB4_2785</name>
</gene>
<evidence type="ECO:0000313" key="5">
    <source>
        <dbReference type="EMBL" id="EIW19602.1"/>
    </source>
</evidence>
<reference evidence="5 6" key="1">
    <citation type="journal article" date="2012" name="J. Bacteriol.">
        <title>Draft Genome Sequences for Two Metal-Reducing Pelosinus fermentans Strains Isolated from a Cr(VI)-Contaminated Site and for Type Strain R7.</title>
        <authorList>
            <person name="Brown S.D."/>
            <person name="Podar M."/>
            <person name="Klingeman D.M."/>
            <person name="Johnson C.M."/>
            <person name="Yang Z.K."/>
            <person name="Utturkar S.M."/>
            <person name="Land M.L."/>
            <person name="Mosher J.J."/>
            <person name="Hurt R.A.Jr."/>
            <person name="Phelps T.J."/>
            <person name="Palumbo A.V."/>
            <person name="Arkin A.P."/>
            <person name="Hazen T.C."/>
            <person name="Elias D.A."/>
        </authorList>
    </citation>
    <scope>NUCLEOTIDE SEQUENCE [LARGE SCALE GENOMIC DNA]</scope>
    <source>
        <strain evidence="5 6">B4</strain>
    </source>
</reference>
<dbReference type="InterPro" id="IPR012337">
    <property type="entry name" value="RNaseH-like_sf"/>
</dbReference>
<dbReference type="AlphaFoldDB" id="I9B379"/>
<keyword evidence="5" id="KW-0239">DNA-directed DNA polymerase</keyword>
<dbReference type="Gene3D" id="3.30.70.370">
    <property type="match status" value="1"/>
</dbReference>
<dbReference type="InterPro" id="IPR036397">
    <property type="entry name" value="RNaseH_sf"/>
</dbReference>
<dbReference type="EMBL" id="AKVJ01000017">
    <property type="protein sequence ID" value="EIW19602.1"/>
    <property type="molecule type" value="Genomic_DNA"/>
</dbReference>
<dbReference type="SUPFAM" id="SSF56672">
    <property type="entry name" value="DNA/RNA polymerases"/>
    <property type="match status" value="1"/>
</dbReference>
<organism evidence="5 6">
    <name type="scientific">Pelosinus fermentans B4</name>
    <dbReference type="NCBI Taxonomy" id="1149862"/>
    <lineage>
        <taxon>Bacteria</taxon>
        <taxon>Bacillati</taxon>
        <taxon>Bacillota</taxon>
        <taxon>Negativicutes</taxon>
        <taxon>Selenomonadales</taxon>
        <taxon>Sporomusaceae</taxon>
        <taxon>Pelosinus</taxon>
    </lineage>
</organism>
<evidence type="ECO:0000259" key="3">
    <source>
        <dbReference type="SMART" id="SM00474"/>
    </source>
</evidence>
<evidence type="ECO:0000313" key="6">
    <source>
        <dbReference type="Proteomes" id="UP000004324"/>
    </source>
</evidence>
<keyword evidence="5" id="KW-0548">Nucleotidyltransferase</keyword>
<dbReference type="PATRIC" id="fig|1149862.3.peg.1337"/>
<sequence length="574" mass="64585">MDLYGRAFEILYVDNLDRIARYIPILEQAELLAIDTETTGLDPLKGAKLRLLQIAMPNTPVLIIDFFKLNNAEKVILGNVLEKSNAVKIFHNAKFDLKFLHVNGIKISNNIFDTMLAELVILSGLAKTGYSLQDVSVKYLKIELDKTNQKSNWTGALSRQQLKYAAMDVYILSGIYVAQKEILESLCLYDTAMLENQVVIPTYKMELHGMYMKNSSVLSLLIDIEEEKAELEAVLQGMLPGVKNLNSPSQVLKALNALGLDVRSTASDILKPHQADYDAVKKLLDYRTINKRCSLFESLQKEINPTTKRIHSNYKQNMTSSGRYSCTAPNLQGIPHQNKFRSCFQASKNNVFIIADYSQIELRIVAEMANDKTMIEAFNNNEDIHKKTAALINGKSLEDVTKEERQSAKAMNFGLVYGMGYNGFQAYAKNGYGVDLSLDEVTGIVDKFFRTYQGLTDRLNELNVRRTLEERTMGNRRRAWKHLPPITERANSGVQGTGADILKRALVLLNDNLLNDDVKLICIVHDEIVLEVPKNQADAISKKLKRLMEEAGAFYIKKVPIIADISIGASWADK</sequence>
<evidence type="ECO:0000256" key="1">
    <source>
        <dbReference type="ARBA" id="ARBA00007705"/>
    </source>
</evidence>
<dbReference type="SMART" id="SM00474">
    <property type="entry name" value="35EXOc"/>
    <property type="match status" value="1"/>
</dbReference>
<dbReference type="GO" id="GO:0003677">
    <property type="term" value="F:DNA binding"/>
    <property type="evidence" value="ECO:0007669"/>
    <property type="project" value="InterPro"/>
</dbReference>
<keyword evidence="5" id="KW-0808">Transferase</keyword>
<dbReference type="Gene3D" id="1.10.150.20">
    <property type="entry name" value="5' to 3' exonuclease, C-terminal subdomain"/>
    <property type="match status" value="1"/>
</dbReference>
<comment type="similarity">
    <text evidence="1">Belongs to the DNA polymerase type-A family.</text>
</comment>
<dbReference type="InterPro" id="IPR043502">
    <property type="entry name" value="DNA/RNA_pol_sf"/>
</dbReference>
<name>I9B379_9FIRM</name>
<dbReference type="RefSeq" id="WP_007932496.1">
    <property type="nucleotide sequence ID" value="NZ_AKVJ01000017.1"/>
</dbReference>
<dbReference type="Proteomes" id="UP000004324">
    <property type="component" value="Unassembled WGS sequence"/>
</dbReference>
<dbReference type="SMART" id="SM00482">
    <property type="entry name" value="POLAc"/>
    <property type="match status" value="1"/>
</dbReference>
<dbReference type="PRINTS" id="PR00868">
    <property type="entry name" value="DNAPOLI"/>
</dbReference>
<keyword evidence="6" id="KW-1185">Reference proteome</keyword>
<dbReference type="InterPro" id="IPR002562">
    <property type="entry name" value="3'-5'_exonuclease_dom"/>
</dbReference>
<accession>I9B379</accession>
<dbReference type="Pfam" id="PF00476">
    <property type="entry name" value="DNA_pol_A"/>
    <property type="match status" value="1"/>
</dbReference>
<dbReference type="Pfam" id="PF01612">
    <property type="entry name" value="DNA_pol_A_exo1"/>
    <property type="match status" value="1"/>
</dbReference>
<comment type="caution">
    <text evidence="5">The sequence shown here is derived from an EMBL/GenBank/DDBJ whole genome shotgun (WGS) entry which is preliminary data.</text>
</comment>
<dbReference type="GO" id="GO:0008408">
    <property type="term" value="F:3'-5' exonuclease activity"/>
    <property type="evidence" value="ECO:0007669"/>
    <property type="project" value="InterPro"/>
</dbReference>
<dbReference type="SUPFAM" id="SSF53098">
    <property type="entry name" value="Ribonuclease H-like"/>
    <property type="match status" value="1"/>
</dbReference>
<feature type="domain" description="3'-5' exonuclease" evidence="3">
    <location>
        <begin position="10"/>
        <end position="184"/>
    </location>
</feature>